<evidence type="ECO:0008006" key="4">
    <source>
        <dbReference type="Google" id="ProtNLM"/>
    </source>
</evidence>
<sequence>MWLTRCHEEEEEGTSRKPWPVVLRVAAWSPAAAMVERGSSVERRRQWAPGAGEARAAASGVGGGAALATHARQVKRQQRR</sequence>
<comment type="caution">
    <text evidence="2">The sequence shown here is derived from an EMBL/GenBank/DDBJ whole genome shotgun (WGS) entry which is preliminary data.</text>
</comment>
<proteinExistence type="predicted"/>
<evidence type="ECO:0000256" key="1">
    <source>
        <dbReference type="SAM" id="MobiDB-lite"/>
    </source>
</evidence>
<evidence type="ECO:0000313" key="2">
    <source>
        <dbReference type="EMBL" id="KAF0905774.1"/>
    </source>
</evidence>
<feature type="region of interest" description="Disordered" evidence="1">
    <location>
        <begin position="48"/>
        <end position="80"/>
    </location>
</feature>
<reference evidence="2 3" key="1">
    <citation type="submission" date="2019-11" db="EMBL/GenBank/DDBJ databases">
        <title>Whole genome sequence of Oryza granulata.</title>
        <authorList>
            <person name="Li W."/>
        </authorList>
    </citation>
    <scope>NUCLEOTIDE SEQUENCE [LARGE SCALE GENOMIC DNA]</scope>
    <source>
        <strain evidence="3">cv. Menghai</strain>
        <tissue evidence="2">Leaf</tissue>
    </source>
</reference>
<gene>
    <name evidence="2" type="ORF">E2562_008828</name>
</gene>
<accession>A0A6G1D0S8</accession>
<dbReference type="AlphaFoldDB" id="A0A6G1D0S8"/>
<feature type="compositionally biased region" description="Low complexity" evidence="1">
    <location>
        <begin position="48"/>
        <end position="59"/>
    </location>
</feature>
<evidence type="ECO:0000313" key="3">
    <source>
        <dbReference type="Proteomes" id="UP000479710"/>
    </source>
</evidence>
<dbReference type="Proteomes" id="UP000479710">
    <property type="component" value="Unassembled WGS sequence"/>
</dbReference>
<organism evidence="2 3">
    <name type="scientific">Oryza meyeriana var. granulata</name>
    <dbReference type="NCBI Taxonomy" id="110450"/>
    <lineage>
        <taxon>Eukaryota</taxon>
        <taxon>Viridiplantae</taxon>
        <taxon>Streptophyta</taxon>
        <taxon>Embryophyta</taxon>
        <taxon>Tracheophyta</taxon>
        <taxon>Spermatophyta</taxon>
        <taxon>Magnoliopsida</taxon>
        <taxon>Liliopsida</taxon>
        <taxon>Poales</taxon>
        <taxon>Poaceae</taxon>
        <taxon>BOP clade</taxon>
        <taxon>Oryzoideae</taxon>
        <taxon>Oryzeae</taxon>
        <taxon>Oryzinae</taxon>
        <taxon>Oryza</taxon>
        <taxon>Oryza meyeriana</taxon>
    </lineage>
</organism>
<name>A0A6G1D0S8_9ORYZ</name>
<keyword evidence="3" id="KW-1185">Reference proteome</keyword>
<dbReference type="EMBL" id="SPHZ02000007">
    <property type="protein sequence ID" value="KAF0905774.1"/>
    <property type="molecule type" value="Genomic_DNA"/>
</dbReference>
<protein>
    <recommendedName>
        <fullName evidence="4">DUF834 domain-containing protein</fullName>
    </recommendedName>
</protein>